<evidence type="ECO:0000313" key="2">
    <source>
        <dbReference type="Proteomes" id="UP001140234"/>
    </source>
</evidence>
<dbReference type="EMBL" id="JANBUJ010002858">
    <property type="protein sequence ID" value="KAJ2762925.1"/>
    <property type="molecule type" value="Genomic_DNA"/>
</dbReference>
<organism evidence="1 2">
    <name type="scientific">Coemansia nantahalensis</name>
    <dbReference type="NCBI Taxonomy" id="2789366"/>
    <lineage>
        <taxon>Eukaryota</taxon>
        <taxon>Fungi</taxon>
        <taxon>Fungi incertae sedis</taxon>
        <taxon>Zoopagomycota</taxon>
        <taxon>Kickxellomycotina</taxon>
        <taxon>Kickxellomycetes</taxon>
        <taxon>Kickxellales</taxon>
        <taxon>Kickxellaceae</taxon>
        <taxon>Coemansia</taxon>
    </lineage>
</organism>
<name>A0ACC1JM45_9FUNG</name>
<proteinExistence type="predicted"/>
<feature type="non-terminal residue" evidence="1">
    <location>
        <position position="108"/>
    </location>
</feature>
<dbReference type="Proteomes" id="UP001140234">
    <property type="component" value="Unassembled WGS sequence"/>
</dbReference>
<accession>A0ACC1JM45</accession>
<sequence>MREGSVPSLSMHVPPMHLDPGTGMVGIWSDGRLAPPDVDCAAIQQEYHNLVASDPLLSIYFLVKERREREAFRALQTQPHRESLGQRPQPLAHASVDEGPADSSEAWI</sequence>
<reference evidence="1" key="1">
    <citation type="submission" date="2022-07" db="EMBL/GenBank/DDBJ databases">
        <title>Phylogenomic reconstructions and comparative analyses of Kickxellomycotina fungi.</title>
        <authorList>
            <person name="Reynolds N.K."/>
            <person name="Stajich J.E."/>
            <person name="Barry K."/>
            <person name="Grigoriev I.V."/>
            <person name="Crous P."/>
            <person name="Smith M.E."/>
        </authorList>
    </citation>
    <scope>NUCLEOTIDE SEQUENCE</scope>
    <source>
        <strain evidence="1">CBS 109366</strain>
    </source>
</reference>
<comment type="caution">
    <text evidence="1">The sequence shown here is derived from an EMBL/GenBank/DDBJ whole genome shotgun (WGS) entry which is preliminary data.</text>
</comment>
<keyword evidence="2" id="KW-1185">Reference proteome</keyword>
<gene>
    <name evidence="1" type="ORF">IWQ57_005680</name>
</gene>
<evidence type="ECO:0000313" key="1">
    <source>
        <dbReference type="EMBL" id="KAJ2762925.1"/>
    </source>
</evidence>
<protein>
    <submittedName>
        <fullName evidence="1">Uncharacterized protein</fullName>
    </submittedName>
</protein>